<evidence type="ECO:0000313" key="4">
    <source>
        <dbReference type="Proteomes" id="UP000184368"/>
    </source>
</evidence>
<feature type="domain" description="HMA" evidence="2">
    <location>
        <begin position="23"/>
        <end position="88"/>
    </location>
</feature>
<name>A0A1M4SLA5_9BACT</name>
<organism evidence="3 4">
    <name type="scientific">Cnuella takakiae</name>
    <dbReference type="NCBI Taxonomy" id="1302690"/>
    <lineage>
        <taxon>Bacteria</taxon>
        <taxon>Pseudomonadati</taxon>
        <taxon>Bacteroidota</taxon>
        <taxon>Chitinophagia</taxon>
        <taxon>Chitinophagales</taxon>
        <taxon>Chitinophagaceae</taxon>
        <taxon>Cnuella</taxon>
    </lineage>
</organism>
<evidence type="ECO:0000259" key="2">
    <source>
        <dbReference type="PROSITE" id="PS50846"/>
    </source>
</evidence>
<keyword evidence="1" id="KW-0732">Signal</keyword>
<keyword evidence="4" id="KW-1185">Reference proteome</keyword>
<dbReference type="EMBL" id="FQUO01000001">
    <property type="protein sequence ID" value="SHE32981.1"/>
    <property type="molecule type" value="Genomic_DNA"/>
</dbReference>
<dbReference type="OrthoDB" id="5513217at2"/>
<proteinExistence type="predicted"/>
<dbReference type="STRING" id="1302690.BUE76_23685"/>
<dbReference type="SUPFAM" id="SSF55008">
    <property type="entry name" value="HMA, heavy metal-associated domain"/>
    <property type="match status" value="1"/>
</dbReference>
<dbReference type="Pfam" id="PF00403">
    <property type="entry name" value="HMA"/>
    <property type="match status" value="1"/>
</dbReference>
<dbReference type="Proteomes" id="UP000184368">
    <property type="component" value="Unassembled WGS sequence"/>
</dbReference>
<sequence length="120" mass="13406">MKNTKHLLLIIFLALATSVFAQDKTESVKVYGNCEMCKSRVEKAIQIDGVKKAGWDVDTKMLTVTYDSGKTNFSDIQKKVAAAGHDTENVRAEDAIYKKLPGCCRYDRKAQTESHSGHKH</sequence>
<dbReference type="InterPro" id="IPR006121">
    <property type="entry name" value="HMA_dom"/>
</dbReference>
<dbReference type="PROSITE" id="PS50846">
    <property type="entry name" value="HMA_2"/>
    <property type="match status" value="1"/>
</dbReference>
<evidence type="ECO:0000313" key="3">
    <source>
        <dbReference type="EMBL" id="SHE32981.1"/>
    </source>
</evidence>
<dbReference type="AlphaFoldDB" id="A0A1M4SLA5"/>
<dbReference type="InterPro" id="IPR036163">
    <property type="entry name" value="HMA_dom_sf"/>
</dbReference>
<reference evidence="3 4" key="1">
    <citation type="submission" date="2016-11" db="EMBL/GenBank/DDBJ databases">
        <authorList>
            <person name="Jaros S."/>
            <person name="Januszkiewicz K."/>
            <person name="Wedrychowicz H."/>
        </authorList>
    </citation>
    <scope>NUCLEOTIDE SEQUENCE [LARGE SCALE GENOMIC DNA]</scope>
    <source>
        <strain evidence="3 4">DSM 26897</strain>
    </source>
</reference>
<accession>A0A1M4SLA5</accession>
<protein>
    <submittedName>
        <fullName evidence="3">Copper chaperone CopZ</fullName>
    </submittedName>
</protein>
<dbReference type="CDD" id="cd00371">
    <property type="entry name" value="HMA"/>
    <property type="match status" value="1"/>
</dbReference>
<dbReference type="RefSeq" id="WP_073039077.1">
    <property type="nucleotide sequence ID" value="NZ_FQUO01000001.1"/>
</dbReference>
<evidence type="ECO:0000256" key="1">
    <source>
        <dbReference type="SAM" id="SignalP"/>
    </source>
</evidence>
<feature type="chain" id="PRO_5012115400" evidence="1">
    <location>
        <begin position="22"/>
        <end position="120"/>
    </location>
</feature>
<feature type="signal peptide" evidence="1">
    <location>
        <begin position="1"/>
        <end position="21"/>
    </location>
</feature>
<dbReference type="Gene3D" id="3.30.70.100">
    <property type="match status" value="1"/>
</dbReference>
<gene>
    <name evidence="3" type="ORF">SAMN05444008_101163</name>
</gene>
<dbReference type="GO" id="GO:0046872">
    <property type="term" value="F:metal ion binding"/>
    <property type="evidence" value="ECO:0007669"/>
    <property type="project" value="InterPro"/>
</dbReference>